<name>A0A835M1H2_9MAGN</name>
<evidence type="ECO:0000256" key="1">
    <source>
        <dbReference type="SAM" id="MobiDB-lite"/>
    </source>
</evidence>
<gene>
    <name evidence="2" type="ORF">IFM89_033478</name>
</gene>
<feature type="region of interest" description="Disordered" evidence="1">
    <location>
        <begin position="57"/>
        <end position="76"/>
    </location>
</feature>
<feature type="compositionally biased region" description="Acidic residues" evidence="1">
    <location>
        <begin position="64"/>
        <end position="76"/>
    </location>
</feature>
<comment type="caution">
    <text evidence="2">The sequence shown here is derived from an EMBL/GenBank/DDBJ whole genome shotgun (WGS) entry which is preliminary data.</text>
</comment>
<sequence>MDEGLQLHDVSVESESESSESEVESDSPSLDHVSSDNDEELVEVRRKVQSMRRKLLEEKKKLDDDDDDDYDDGDGDVVEATRAIEVEEKTCKHPVPEPEPVPTSDVAGNGESSTRPVVITKCGICREPGHNRKTCTMPEPVPTDKRYKKKQTMPKGMMPEPVPTDKRYKNKQSMPKGLVYGPTQTGNTFMMSGQGPPNNIDDLPHVVDSNHTQLSQASTITNDPT</sequence>
<proteinExistence type="predicted"/>
<evidence type="ECO:0000313" key="3">
    <source>
        <dbReference type="Proteomes" id="UP000631114"/>
    </source>
</evidence>
<feature type="region of interest" description="Disordered" evidence="1">
    <location>
        <begin position="1"/>
        <end position="42"/>
    </location>
</feature>
<dbReference type="AlphaFoldDB" id="A0A835M1H2"/>
<protein>
    <submittedName>
        <fullName evidence="2">Uncharacterized protein</fullName>
    </submittedName>
</protein>
<reference evidence="2 3" key="1">
    <citation type="submission" date="2020-10" db="EMBL/GenBank/DDBJ databases">
        <title>The Coptis chinensis genome and diversification of protoberbering-type alkaloids.</title>
        <authorList>
            <person name="Wang B."/>
            <person name="Shu S."/>
            <person name="Song C."/>
            <person name="Liu Y."/>
        </authorList>
    </citation>
    <scope>NUCLEOTIDE SEQUENCE [LARGE SCALE GENOMIC DNA]</scope>
    <source>
        <strain evidence="2">HL-2020</strain>
        <tissue evidence="2">Leaf</tissue>
    </source>
</reference>
<dbReference type="Proteomes" id="UP000631114">
    <property type="component" value="Unassembled WGS sequence"/>
</dbReference>
<feature type="compositionally biased region" description="Polar residues" evidence="1">
    <location>
        <begin position="209"/>
        <end position="225"/>
    </location>
</feature>
<feature type="compositionally biased region" description="Polar residues" evidence="1">
    <location>
        <begin position="182"/>
        <end position="197"/>
    </location>
</feature>
<evidence type="ECO:0000313" key="2">
    <source>
        <dbReference type="EMBL" id="KAF9607271.1"/>
    </source>
</evidence>
<feature type="region of interest" description="Disordered" evidence="1">
    <location>
        <begin position="85"/>
        <end position="114"/>
    </location>
</feature>
<accession>A0A835M1H2</accession>
<feature type="compositionally biased region" description="Acidic residues" evidence="1">
    <location>
        <begin position="12"/>
        <end position="25"/>
    </location>
</feature>
<keyword evidence="3" id="KW-1185">Reference proteome</keyword>
<feature type="compositionally biased region" description="Basic and acidic residues" evidence="1">
    <location>
        <begin position="85"/>
        <end position="96"/>
    </location>
</feature>
<organism evidence="2 3">
    <name type="scientific">Coptis chinensis</name>
    <dbReference type="NCBI Taxonomy" id="261450"/>
    <lineage>
        <taxon>Eukaryota</taxon>
        <taxon>Viridiplantae</taxon>
        <taxon>Streptophyta</taxon>
        <taxon>Embryophyta</taxon>
        <taxon>Tracheophyta</taxon>
        <taxon>Spermatophyta</taxon>
        <taxon>Magnoliopsida</taxon>
        <taxon>Ranunculales</taxon>
        <taxon>Ranunculaceae</taxon>
        <taxon>Coptidoideae</taxon>
        <taxon>Coptis</taxon>
    </lineage>
</organism>
<feature type="region of interest" description="Disordered" evidence="1">
    <location>
        <begin position="128"/>
        <end position="225"/>
    </location>
</feature>
<dbReference type="EMBL" id="JADFTS010000005">
    <property type="protein sequence ID" value="KAF9607271.1"/>
    <property type="molecule type" value="Genomic_DNA"/>
</dbReference>